<dbReference type="Proteomes" id="UP000184287">
    <property type="component" value="Unassembled WGS sequence"/>
</dbReference>
<evidence type="ECO:0000256" key="1">
    <source>
        <dbReference type="ARBA" id="ARBA00004571"/>
    </source>
</evidence>
<evidence type="ECO:0000313" key="16">
    <source>
        <dbReference type="Proteomes" id="UP000184287"/>
    </source>
</evidence>
<evidence type="ECO:0000256" key="5">
    <source>
        <dbReference type="ARBA" id="ARBA00022729"/>
    </source>
</evidence>
<keyword evidence="5 12" id="KW-0732">Signal</keyword>
<evidence type="ECO:0000256" key="12">
    <source>
        <dbReference type="SAM" id="SignalP"/>
    </source>
</evidence>
<evidence type="ECO:0000256" key="3">
    <source>
        <dbReference type="ARBA" id="ARBA00022452"/>
    </source>
</evidence>
<accession>A0A1M4YZB8</accession>
<dbReference type="SUPFAM" id="SSF49452">
    <property type="entry name" value="Starch-binding domain-like"/>
    <property type="match status" value="1"/>
</dbReference>
<dbReference type="CDD" id="cd01347">
    <property type="entry name" value="ligand_gated_channel"/>
    <property type="match status" value="1"/>
</dbReference>
<feature type="domain" description="TonB-dependent receptor-like beta-barrel" evidence="13">
    <location>
        <begin position="273"/>
        <end position="717"/>
    </location>
</feature>
<evidence type="ECO:0000259" key="13">
    <source>
        <dbReference type="Pfam" id="PF00593"/>
    </source>
</evidence>
<evidence type="ECO:0000256" key="9">
    <source>
        <dbReference type="ARBA" id="ARBA00023237"/>
    </source>
</evidence>
<dbReference type="RefSeq" id="WP_084528685.1">
    <property type="nucleotide sequence ID" value="NZ_FQUQ01000002.1"/>
</dbReference>
<dbReference type="PANTHER" id="PTHR30069">
    <property type="entry name" value="TONB-DEPENDENT OUTER MEMBRANE RECEPTOR"/>
    <property type="match status" value="1"/>
</dbReference>
<dbReference type="InterPro" id="IPR037066">
    <property type="entry name" value="Plug_dom_sf"/>
</dbReference>
<evidence type="ECO:0000256" key="2">
    <source>
        <dbReference type="ARBA" id="ARBA00022448"/>
    </source>
</evidence>
<dbReference type="PROSITE" id="PS52016">
    <property type="entry name" value="TONB_DEPENDENT_REC_3"/>
    <property type="match status" value="1"/>
</dbReference>
<keyword evidence="16" id="KW-1185">Reference proteome</keyword>
<evidence type="ECO:0000256" key="8">
    <source>
        <dbReference type="ARBA" id="ARBA00023170"/>
    </source>
</evidence>
<evidence type="ECO:0000256" key="10">
    <source>
        <dbReference type="PROSITE-ProRule" id="PRU01360"/>
    </source>
</evidence>
<dbReference type="GO" id="GO:0015344">
    <property type="term" value="F:siderophore uptake transmembrane transporter activity"/>
    <property type="evidence" value="ECO:0007669"/>
    <property type="project" value="TreeGrafter"/>
</dbReference>
<feature type="chain" id="PRO_5011979442" evidence="12">
    <location>
        <begin position="20"/>
        <end position="758"/>
    </location>
</feature>
<feature type="signal peptide" evidence="12">
    <location>
        <begin position="1"/>
        <end position="19"/>
    </location>
</feature>
<keyword evidence="3 10" id="KW-1134">Transmembrane beta strand</keyword>
<keyword evidence="8 15" id="KW-0675">Receptor</keyword>
<evidence type="ECO:0000313" key="15">
    <source>
        <dbReference type="EMBL" id="SHF11154.1"/>
    </source>
</evidence>
<feature type="domain" description="TonB-dependent receptor plug" evidence="14">
    <location>
        <begin position="122"/>
        <end position="228"/>
    </location>
</feature>
<dbReference type="GO" id="GO:0030246">
    <property type="term" value="F:carbohydrate binding"/>
    <property type="evidence" value="ECO:0007669"/>
    <property type="project" value="InterPro"/>
</dbReference>
<evidence type="ECO:0000256" key="7">
    <source>
        <dbReference type="ARBA" id="ARBA00023136"/>
    </source>
</evidence>
<dbReference type="Gene3D" id="2.60.40.1120">
    <property type="entry name" value="Carboxypeptidase-like, regulatory domain"/>
    <property type="match status" value="1"/>
</dbReference>
<keyword evidence="2 10" id="KW-0813">Transport</keyword>
<dbReference type="Pfam" id="PF13715">
    <property type="entry name" value="CarbopepD_reg_2"/>
    <property type="match status" value="1"/>
</dbReference>
<dbReference type="EMBL" id="FQUQ01000002">
    <property type="protein sequence ID" value="SHF11154.1"/>
    <property type="molecule type" value="Genomic_DNA"/>
</dbReference>
<dbReference type="GO" id="GO:0009279">
    <property type="term" value="C:cell outer membrane"/>
    <property type="evidence" value="ECO:0007669"/>
    <property type="project" value="UniProtKB-SubCell"/>
</dbReference>
<keyword evidence="7 10" id="KW-0472">Membrane</keyword>
<comment type="subcellular location">
    <subcellularLocation>
        <location evidence="1 10">Cell outer membrane</location>
        <topology evidence="1 10">Multi-pass membrane protein</topology>
    </subcellularLocation>
</comment>
<dbReference type="InterPro" id="IPR036942">
    <property type="entry name" value="Beta-barrel_TonB_sf"/>
</dbReference>
<dbReference type="Gene3D" id="2.170.130.10">
    <property type="entry name" value="TonB-dependent receptor, plug domain"/>
    <property type="match status" value="1"/>
</dbReference>
<dbReference type="SUPFAM" id="SSF56935">
    <property type="entry name" value="Porins"/>
    <property type="match status" value="1"/>
</dbReference>
<dbReference type="InterPro" id="IPR012910">
    <property type="entry name" value="Plug_dom"/>
</dbReference>
<reference evidence="16" key="1">
    <citation type="submission" date="2016-11" db="EMBL/GenBank/DDBJ databases">
        <authorList>
            <person name="Varghese N."/>
            <person name="Submissions S."/>
        </authorList>
    </citation>
    <scope>NUCLEOTIDE SEQUENCE [LARGE SCALE GENOMIC DNA]</scope>
    <source>
        <strain evidence="16">DSM 16990</strain>
    </source>
</reference>
<dbReference type="OrthoDB" id="9764669at2"/>
<proteinExistence type="inferred from homology"/>
<evidence type="ECO:0000256" key="4">
    <source>
        <dbReference type="ARBA" id="ARBA00022692"/>
    </source>
</evidence>
<evidence type="ECO:0000259" key="14">
    <source>
        <dbReference type="Pfam" id="PF07715"/>
    </source>
</evidence>
<comment type="similarity">
    <text evidence="10 11">Belongs to the TonB-dependent receptor family.</text>
</comment>
<protein>
    <submittedName>
        <fullName evidence="15">Outer membrane receptor for ferrienterochelin and colicins</fullName>
    </submittedName>
</protein>
<dbReference type="InterPro" id="IPR013784">
    <property type="entry name" value="Carb-bd-like_fold"/>
</dbReference>
<organism evidence="15 16">
    <name type="scientific">Pedobacter caeni</name>
    <dbReference type="NCBI Taxonomy" id="288992"/>
    <lineage>
        <taxon>Bacteria</taxon>
        <taxon>Pseudomonadati</taxon>
        <taxon>Bacteroidota</taxon>
        <taxon>Sphingobacteriia</taxon>
        <taxon>Sphingobacteriales</taxon>
        <taxon>Sphingobacteriaceae</taxon>
        <taxon>Pedobacter</taxon>
    </lineage>
</organism>
<dbReference type="Pfam" id="PF07715">
    <property type="entry name" value="Plug"/>
    <property type="match status" value="1"/>
</dbReference>
<keyword evidence="9 10" id="KW-0998">Cell outer membrane</keyword>
<dbReference type="Pfam" id="PF00593">
    <property type="entry name" value="TonB_dep_Rec_b-barrel"/>
    <property type="match status" value="1"/>
</dbReference>
<keyword evidence="4 10" id="KW-0812">Transmembrane</keyword>
<dbReference type="PANTHER" id="PTHR30069:SF29">
    <property type="entry name" value="HEMOGLOBIN AND HEMOGLOBIN-HAPTOGLOBIN-BINDING PROTEIN 1-RELATED"/>
    <property type="match status" value="1"/>
</dbReference>
<gene>
    <name evidence="15" type="ORF">SAMN04488522_102127</name>
</gene>
<name>A0A1M4YZB8_9SPHI</name>
<sequence length="758" mass="84489">MKRLLLPILLFISALATQGQEKEGAITGKVNTADGAAAANVMVFLKGLNRIVYTSEKGTFRISAPQGNQLLIVQSNTRKQIEVPVSVTAGQQQEIPLILLKESGYDLKEVVITGLYEPQSIRNSVYNIRTINSEMIRLRGATDLKAILSTELGFRFTNDPATGISNPQMMGMDVSSSGVKILLDGVPMMDRGTERESLGQIDVNTVERIEIIEGPMSVVYGTDAMAGVINIITKRGGGDHFSVTARIQEETAGKEYQAFKDKGVHNEYLNVNWQKNGWHIGGSGTRNNFGGWKGNQTGRQNEWLPKDQWLTSATTGFKSGKMDVWYRFNGADETLSYFGPVSNSPKVSDKKYLSKRWFHQLQGSFILTDKLTLDAAAAYTDYSRRTLSTDTELSSGKETLSTEPGSQDKDILGTAFFRSALQYKLLPGIVLQPGIEFNRNSGKGGRFKGEPVINDYAFFLTGQIQLNKFIHITPGFRLLKNSVYDAPPIIPSLHAKLRLDKDMDLRLSYARGFRAPTIRELYFYFKDASHDLSGNENLKAEYSNTYQASLSWNLRNTEEIRLNTLLSGFFNEYKDLIGLMPIGETGTVNQYMNIARYKTTGAEWNTRLSWKAFQASLGLSYIGTYNQYTEDKDRFGDLNEFVWTPEVSSHISYLIPKIGTNVSLYYKFTGKKPMYVQDASDANKVILSKIASFHVADLTLNKIVNKYLTINAGVKNVFDVTRLRVNGGQSGAHTSGGSNPYGVGRSYFLGLTMHWSKN</sequence>
<evidence type="ECO:0000256" key="6">
    <source>
        <dbReference type="ARBA" id="ARBA00023077"/>
    </source>
</evidence>
<keyword evidence="6 11" id="KW-0798">TonB box</keyword>
<evidence type="ECO:0000256" key="11">
    <source>
        <dbReference type="RuleBase" id="RU003357"/>
    </source>
</evidence>
<dbReference type="AlphaFoldDB" id="A0A1M4YZB8"/>
<dbReference type="Gene3D" id="2.40.170.20">
    <property type="entry name" value="TonB-dependent receptor, beta-barrel domain"/>
    <property type="match status" value="1"/>
</dbReference>
<dbReference type="STRING" id="288992.SAMN04488522_102127"/>
<dbReference type="InterPro" id="IPR000531">
    <property type="entry name" value="Beta-barrel_TonB"/>
</dbReference>
<dbReference type="InterPro" id="IPR039426">
    <property type="entry name" value="TonB-dep_rcpt-like"/>
</dbReference>
<dbReference type="GO" id="GO:0044718">
    <property type="term" value="P:siderophore transmembrane transport"/>
    <property type="evidence" value="ECO:0007669"/>
    <property type="project" value="TreeGrafter"/>
</dbReference>